<dbReference type="EMBL" id="CASHTH010000178">
    <property type="protein sequence ID" value="CAI7993183.1"/>
    <property type="molecule type" value="Genomic_DNA"/>
</dbReference>
<dbReference type="GO" id="GO:0006412">
    <property type="term" value="P:translation"/>
    <property type="evidence" value="ECO:0007669"/>
    <property type="project" value="InterPro"/>
</dbReference>
<dbReference type="InterPro" id="IPR020057">
    <property type="entry name" value="Ribosomal_bL25_b-dom"/>
</dbReference>
<dbReference type="Proteomes" id="UP001174909">
    <property type="component" value="Unassembled WGS sequence"/>
</dbReference>
<dbReference type="InterPro" id="IPR037121">
    <property type="entry name" value="Ribosomal_bL25_C"/>
</dbReference>
<organism evidence="8 9">
    <name type="scientific">Geodia barretti</name>
    <name type="common">Barrett's horny sponge</name>
    <dbReference type="NCBI Taxonomy" id="519541"/>
    <lineage>
        <taxon>Eukaryota</taxon>
        <taxon>Metazoa</taxon>
        <taxon>Porifera</taxon>
        <taxon>Demospongiae</taxon>
        <taxon>Heteroscleromorpha</taxon>
        <taxon>Tetractinellida</taxon>
        <taxon>Astrophorina</taxon>
        <taxon>Geodiidae</taxon>
        <taxon>Geodia</taxon>
    </lineage>
</organism>
<sequence>MEEQTLSLSQRTVTGKKVKQLRRQGILPVHMYGRGIDSMSLQGVAGDLRRLLPRIGTNIPVSVQVEGNEGENVCFVRDVQRHPVTEDLLHIDFIRVDVTQTISAEVPIALIGSAPATQQGGTLLQPLTSLLVEALPMNIPATVEADVSGLDDFEKSIIVRDIPIADNVTVLTDRDEFVARVIPPRVETETFDVSDEELDEEATEEEEGAEE</sequence>
<dbReference type="InterPro" id="IPR001021">
    <property type="entry name" value="Ribosomal_bL25_long"/>
</dbReference>
<dbReference type="NCBIfam" id="TIGR00731">
    <property type="entry name" value="bL25_bact_ctc"/>
    <property type="match status" value="1"/>
</dbReference>
<dbReference type="PANTHER" id="PTHR33284">
    <property type="entry name" value="RIBOSOMAL PROTEIN L25/GLN-TRNA SYNTHETASE, ANTI-CODON-BINDING DOMAIN-CONTAINING PROTEIN"/>
    <property type="match status" value="1"/>
</dbReference>
<feature type="domain" description="Large ribosomal subunit protein bL25 L25" evidence="6">
    <location>
        <begin position="6"/>
        <end position="93"/>
    </location>
</feature>
<evidence type="ECO:0000256" key="2">
    <source>
        <dbReference type="ARBA" id="ARBA00022884"/>
    </source>
</evidence>
<proteinExistence type="inferred from homology"/>
<dbReference type="HAMAP" id="MF_01334">
    <property type="entry name" value="Ribosomal_bL25_CTC"/>
    <property type="match status" value="1"/>
</dbReference>
<keyword evidence="3 8" id="KW-0689">Ribosomal protein</keyword>
<dbReference type="InterPro" id="IPR020930">
    <property type="entry name" value="Ribosomal_uL5_bac-type"/>
</dbReference>
<dbReference type="GO" id="GO:0022625">
    <property type="term" value="C:cytosolic large ribosomal subunit"/>
    <property type="evidence" value="ECO:0007669"/>
    <property type="project" value="TreeGrafter"/>
</dbReference>
<dbReference type="GO" id="GO:0008097">
    <property type="term" value="F:5S rRNA binding"/>
    <property type="evidence" value="ECO:0007669"/>
    <property type="project" value="InterPro"/>
</dbReference>
<accession>A0AA35VUN9</accession>
<evidence type="ECO:0000256" key="3">
    <source>
        <dbReference type="ARBA" id="ARBA00022980"/>
    </source>
</evidence>
<dbReference type="InterPro" id="IPR020056">
    <property type="entry name" value="Rbsml_bL25/Gln-tRNA_synth_N"/>
</dbReference>
<dbReference type="InterPro" id="IPR011035">
    <property type="entry name" value="Ribosomal_bL25/Gln-tRNA_synth"/>
</dbReference>
<evidence type="ECO:0000259" key="7">
    <source>
        <dbReference type="Pfam" id="PF14693"/>
    </source>
</evidence>
<evidence type="ECO:0000256" key="5">
    <source>
        <dbReference type="SAM" id="MobiDB-lite"/>
    </source>
</evidence>
<keyword evidence="9" id="KW-1185">Reference proteome</keyword>
<dbReference type="Pfam" id="PF01386">
    <property type="entry name" value="Ribosomal_L25p"/>
    <property type="match status" value="1"/>
</dbReference>
<feature type="region of interest" description="Disordered" evidence="5">
    <location>
        <begin position="188"/>
        <end position="211"/>
    </location>
</feature>
<dbReference type="CDD" id="cd00495">
    <property type="entry name" value="Ribosomal_L25_TL5_CTC"/>
    <property type="match status" value="1"/>
</dbReference>
<feature type="compositionally biased region" description="Acidic residues" evidence="5">
    <location>
        <begin position="189"/>
        <end position="211"/>
    </location>
</feature>
<dbReference type="PANTHER" id="PTHR33284:SF1">
    <property type="entry name" value="RIBOSOMAL PROTEIN L25_GLN-TRNA SYNTHETASE, ANTI-CODON-BINDING DOMAIN-CONTAINING PROTEIN"/>
    <property type="match status" value="1"/>
</dbReference>
<dbReference type="Pfam" id="PF14693">
    <property type="entry name" value="Ribosomal_TL5_C"/>
    <property type="match status" value="1"/>
</dbReference>
<dbReference type="AlphaFoldDB" id="A0AA35VUN9"/>
<dbReference type="Gene3D" id="2.40.240.10">
    <property type="entry name" value="Ribosomal Protein L25, Chain P"/>
    <property type="match status" value="1"/>
</dbReference>
<dbReference type="SUPFAM" id="SSF50715">
    <property type="entry name" value="Ribosomal protein L25-like"/>
    <property type="match status" value="1"/>
</dbReference>
<dbReference type="GO" id="GO:0003735">
    <property type="term" value="F:structural constituent of ribosome"/>
    <property type="evidence" value="ECO:0007669"/>
    <property type="project" value="InterPro"/>
</dbReference>
<evidence type="ECO:0000259" key="6">
    <source>
        <dbReference type="Pfam" id="PF01386"/>
    </source>
</evidence>
<gene>
    <name evidence="8" type="ORF">GBAR_LOCUS1209</name>
</gene>
<keyword evidence="4" id="KW-0687">Ribonucleoprotein</keyword>
<name>A0AA35VUN9_GEOBA</name>
<protein>
    <submittedName>
        <fullName evidence="8">50S ribosomal protein L25</fullName>
    </submittedName>
</protein>
<evidence type="ECO:0000313" key="9">
    <source>
        <dbReference type="Proteomes" id="UP001174909"/>
    </source>
</evidence>
<feature type="domain" description="Large ribosomal subunit protein bL25 beta" evidence="7">
    <location>
        <begin position="102"/>
        <end position="185"/>
    </location>
</feature>
<keyword evidence="1" id="KW-0699">rRNA-binding</keyword>
<evidence type="ECO:0000313" key="8">
    <source>
        <dbReference type="EMBL" id="CAI7993183.1"/>
    </source>
</evidence>
<dbReference type="InterPro" id="IPR029751">
    <property type="entry name" value="Ribosomal_L25_dom"/>
</dbReference>
<reference evidence="8" key="1">
    <citation type="submission" date="2023-03" db="EMBL/GenBank/DDBJ databases">
        <authorList>
            <person name="Steffen K."/>
            <person name="Cardenas P."/>
        </authorList>
    </citation>
    <scope>NUCLEOTIDE SEQUENCE</scope>
</reference>
<evidence type="ECO:0000256" key="4">
    <source>
        <dbReference type="ARBA" id="ARBA00023274"/>
    </source>
</evidence>
<evidence type="ECO:0000256" key="1">
    <source>
        <dbReference type="ARBA" id="ARBA00022730"/>
    </source>
</evidence>
<comment type="caution">
    <text evidence="8">The sequence shown here is derived from an EMBL/GenBank/DDBJ whole genome shotgun (WGS) entry which is preliminary data.</text>
</comment>
<dbReference type="Gene3D" id="2.170.120.20">
    <property type="entry name" value="Ribosomal protein L25, beta domain"/>
    <property type="match status" value="1"/>
</dbReference>
<keyword evidence="2" id="KW-0694">RNA-binding</keyword>